<dbReference type="Proteomes" id="UP000549616">
    <property type="component" value="Unassembled WGS sequence"/>
</dbReference>
<dbReference type="PANTHER" id="PTHR42879:SF2">
    <property type="entry name" value="3-OXOACYL-[ACYL-CARRIER-PROTEIN] REDUCTASE FABG"/>
    <property type="match status" value="1"/>
</dbReference>
<dbReference type="PANTHER" id="PTHR42879">
    <property type="entry name" value="3-OXOACYL-(ACYL-CARRIER-PROTEIN) REDUCTASE"/>
    <property type="match status" value="1"/>
</dbReference>
<dbReference type="PRINTS" id="PR00081">
    <property type="entry name" value="GDHRDH"/>
</dbReference>
<dbReference type="AlphaFoldDB" id="A0A853BA67"/>
<dbReference type="InterPro" id="IPR002347">
    <property type="entry name" value="SDR_fam"/>
</dbReference>
<evidence type="ECO:0000313" key="4">
    <source>
        <dbReference type="Proteomes" id="UP000549616"/>
    </source>
</evidence>
<proteinExistence type="inferred from homology"/>
<reference evidence="3 4" key="1">
    <citation type="submission" date="2020-07" db="EMBL/GenBank/DDBJ databases">
        <title>Sequencing the genomes of 1000 actinobacteria strains.</title>
        <authorList>
            <person name="Klenk H.-P."/>
        </authorList>
    </citation>
    <scope>NUCLEOTIDE SEQUENCE [LARGE SCALE GENOMIC DNA]</scope>
    <source>
        <strain evidence="3 4">DSM 104006</strain>
    </source>
</reference>
<dbReference type="Pfam" id="PF13561">
    <property type="entry name" value="adh_short_C2"/>
    <property type="match status" value="1"/>
</dbReference>
<sequence length="262" mass="27165">MTDLLRLDGRTVLVTGAGQGVGRQVALQCAAQGAAVAVNDYYPDRAESVAGEVQAAGGRAVGLGGDVTDFDDVMRLVGTVEQQLGPVDVLVNNAGNAGPAQDPMRPAPPFWETGPKEWEPWLGTNLYGVLNCARATVPGMVERGYGRIVTVISDAGRVGEPHLVVYSGAKAGAAGFTRGLAKSVGRHGITANCVSLGPIRTPGVASAIEDSAQVKAMLRSYVVRRLGEPADAANLILFLASEEASWITGQTYPVNGGYSFAV</sequence>
<dbReference type="GO" id="GO:0032787">
    <property type="term" value="P:monocarboxylic acid metabolic process"/>
    <property type="evidence" value="ECO:0007669"/>
    <property type="project" value="UniProtKB-ARBA"/>
</dbReference>
<evidence type="ECO:0000256" key="1">
    <source>
        <dbReference type="ARBA" id="ARBA00006484"/>
    </source>
</evidence>
<dbReference type="EMBL" id="JACCFK010000002">
    <property type="protein sequence ID" value="NYI92263.1"/>
    <property type="molecule type" value="Genomic_DNA"/>
</dbReference>
<dbReference type="InterPro" id="IPR036291">
    <property type="entry name" value="NAD(P)-bd_dom_sf"/>
</dbReference>
<dbReference type="FunFam" id="3.40.50.720:FF:000084">
    <property type="entry name" value="Short-chain dehydrogenase reductase"/>
    <property type="match status" value="1"/>
</dbReference>
<dbReference type="Gene3D" id="3.40.50.720">
    <property type="entry name" value="NAD(P)-binding Rossmann-like Domain"/>
    <property type="match status" value="1"/>
</dbReference>
<comment type="similarity">
    <text evidence="1">Belongs to the short-chain dehydrogenases/reductases (SDR) family.</text>
</comment>
<dbReference type="SUPFAM" id="SSF51735">
    <property type="entry name" value="NAD(P)-binding Rossmann-fold domains"/>
    <property type="match status" value="1"/>
</dbReference>
<dbReference type="InterPro" id="IPR050259">
    <property type="entry name" value="SDR"/>
</dbReference>
<dbReference type="RefSeq" id="WP_179776519.1">
    <property type="nucleotide sequence ID" value="NZ_JACCFK010000002.1"/>
</dbReference>
<protein>
    <submittedName>
        <fullName evidence="3">3-oxoacyl-[acyl-carrier protein] reductase</fullName>
        <ecNumber evidence="3">1.1.1.100</ecNumber>
    </submittedName>
</protein>
<dbReference type="GO" id="GO:0004316">
    <property type="term" value="F:3-oxoacyl-[acyl-carrier-protein] reductase (NADPH) activity"/>
    <property type="evidence" value="ECO:0007669"/>
    <property type="project" value="UniProtKB-EC"/>
</dbReference>
<dbReference type="PRINTS" id="PR00080">
    <property type="entry name" value="SDRFAMILY"/>
</dbReference>
<dbReference type="EC" id="1.1.1.100" evidence="3"/>
<name>A0A853BA67_9PSEU</name>
<comment type="caution">
    <text evidence="3">The sequence shown here is derived from an EMBL/GenBank/DDBJ whole genome shotgun (WGS) entry which is preliminary data.</text>
</comment>
<dbReference type="PROSITE" id="PS00061">
    <property type="entry name" value="ADH_SHORT"/>
    <property type="match status" value="1"/>
</dbReference>
<keyword evidence="4" id="KW-1185">Reference proteome</keyword>
<gene>
    <name evidence="3" type="ORF">HNR02_005638</name>
</gene>
<dbReference type="InterPro" id="IPR020904">
    <property type="entry name" value="Sc_DH/Rdtase_CS"/>
</dbReference>
<evidence type="ECO:0000256" key="2">
    <source>
        <dbReference type="ARBA" id="ARBA00023002"/>
    </source>
</evidence>
<organism evidence="3 4">
    <name type="scientific">Amycolatopsis endophytica</name>
    <dbReference type="NCBI Taxonomy" id="860233"/>
    <lineage>
        <taxon>Bacteria</taxon>
        <taxon>Bacillati</taxon>
        <taxon>Actinomycetota</taxon>
        <taxon>Actinomycetes</taxon>
        <taxon>Pseudonocardiales</taxon>
        <taxon>Pseudonocardiaceae</taxon>
        <taxon>Amycolatopsis</taxon>
    </lineage>
</organism>
<accession>A0A853BA67</accession>
<keyword evidence="2 3" id="KW-0560">Oxidoreductase</keyword>
<evidence type="ECO:0000313" key="3">
    <source>
        <dbReference type="EMBL" id="NYI92263.1"/>
    </source>
</evidence>